<reference evidence="2" key="1">
    <citation type="journal article" date="2019" name="Int. J. Syst. Evol. Microbiol.">
        <title>The Global Catalogue of Microorganisms (GCM) 10K type strain sequencing project: providing services to taxonomists for standard genome sequencing and annotation.</title>
        <authorList>
            <consortium name="The Broad Institute Genomics Platform"/>
            <consortium name="The Broad Institute Genome Sequencing Center for Infectious Disease"/>
            <person name="Wu L."/>
            <person name="Ma J."/>
        </authorList>
    </citation>
    <scope>NUCLEOTIDE SEQUENCE [LARGE SCALE GENOMIC DNA]</scope>
    <source>
        <strain evidence="2">JCM 16902</strain>
    </source>
</reference>
<dbReference type="Proteomes" id="UP001501074">
    <property type="component" value="Unassembled WGS sequence"/>
</dbReference>
<dbReference type="NCBIfam" id="NF040618">
    <property type="entry name" value="PPA1309_fam"/>
    <property type="match status" value="1"/>
</dbReference>
<organism evidence="1 2">
    <name type="scientific">Kineosporia mesophila</name>
    <dbReference type="NCBI Taxonomy" id="566012"/>
    <lineage>
        <taxon>Bacteria</taxon>
        <taxon>Bacillati</taxon>
        <taxon>Actinomycetota</taxon>
        <taxon>Actinomycetes</taxon>
        <taxon>Kineosporiales</taxon>
        <taxon>Kineosporiaceae</taxon>
        <taxon>Kineosporia</taxon>
    </lineage>
</organism>
<dbReference type="EMBL" id="BAAAZO010000006">
    <property type="protein sequence ID" value="GAA3617609.1"/>
    <property type="molecule type" value="Genomic_DNA"/>
</dbReference>
<dbReference type="InterPro" id="IPR047681">
    <property type="entry name" value="PPA1309-like"/>
</dbReference>
<protein>
    <submittedName>
        <fullName evidence="1">Uncharacterized protein</fullName>
    </submittedName>
</protein>
<comment type="caution">
    <text evidence="1">The sequence shown here is derived from an EMBL/GenBank/DDBJ whole genome shotgun (WGS) entry which is preliminary data.</text>
</comment>
<name>A0ABP6ZSC9_9ACTN</name>
<sequence>MENLPTIRPVPYLTQLMWRCESRVRQLGKPEDLSGGRMRAVTEELADPRSLSVRRVIVELERHVATAGWDAPVRVFALVKTAAALQRDPSLGSRLPTEVINASQEDPDHLTAVEQEGLPQAQNLEELLHQIAWPESVDGCAVVVERTVLPPEVEEQIPDDEESAAAWIEQHPDRRDVRLGAAVLRSGEYCCAVRARDHDADDNVAVGRDLAPGLVEGVAATLD</sequence>
<evidence type="ECO:0000313" key="2">
    <source>
        <dbReference type="Proteomes" id="UP001501074"/>
    </source>
</evidence>
<evidence type="ECO:0000313" key="1">
    <source>
        <dbReference type="EMBL" id="GAA3617609.1"/>
    </source>
</evidence>
<keyword evidence="2" id="KW-1185">Reference proteome</keyword>
<proteinExistence type="predicted"/>
<gene>
    <name evidence="1" type="ORF">GCM10022223_37810</name>
</gene>
<accession>A0ABP6ZSC9</accession>